<evidence type="ECO:0000259" key="6">
    <source>
        <dbReference type="PROSITE" id="PS50853"/>
    </source>
</evidence>
<dbReference type="InterPro" id="IPR001245">
    <property type="entry name" value="Ser-Thr/Tyr_kinase_cat_dom"/>
</dbReference>
<gene>
    <name evidence="7" type="ORF">GBAR_LOCUS29551</name>
</gene>
<evidence type="ECO:0000256" key="2">
    <source>
        <dbReference type="ARBA" id="ARBA00023180"/>
    </source>
</evidence>
<dbReference type="AlphaFoldDB" id="A0AA35XJJ2"/>
<evidence type="ECO:0000313" key="8">
    <source>
        <dbReference type="Proteomes" id="UP001174909"/>
    </source>
</evidence>
<keyword evidence="4" id="KW-1133">Transmembrane helix</keyword>
<evidence type="ECO:0000256" key="3">
    <source>
        <dbReference type="PROSITE-ProRule" id="PRU10141"/>
    </source>
</evidence>
<feature type="domain" description="Fibronectin type-III" evidence="6">
    <location>
        <begin position="68"/>
        <end position="171"/>
    </location>
</feature>
<dbReference type="Gene3D" id="1.10.510.10">
    <property type="entry name" value="Transferase(Phosphotransferase) domain 1"/>
    <property type="match status" value="2"/>
</dbReference>
<dbReference type="InterPro" id="IPR017441">
    <property type="entry name" value="Protein_kinase_ATP_BS"/>
</dbReference>
<dbReference type="GO" id="GO:0016477">
    <property type="term" value="P:cell migration"/>
    <property type="evidence" value="ECO:0007669"/>
    <property type="project" value="TreeGrafter"/>
</dbReference>
<proteinExistence type="predicted"/>
<organism evidence="7 8">
    <name type="scientific">Geodia barretti</name>
    <name type="common">Barrett's horny sponge</name>
    <dbReference type="NCBI Taxonomy" id="519541"/>
    <lineage>
        <taxon>Eukaryota</taxon>
        <taxon>Metazoa</taxon>
        <taxon>Porifera</taxon>
        <taxon>Demospongiae</taxon>
        <taxon>Heteroscleromorpha</taxon>
        <taxon>Tetractinellida</taxon>
        <taxon>Astrophorina</taxon>
        <taxon>Geodiidae</taxon>
        <taxon>Geodia</taxon>
    </lineage>
</organism>
<dbReference type="SMART" id="SM00060">
    <property type="entry name" value="FN3"/>
    <property type="match status" value="1"/>
</dbReference>
<comment type="caution">
    <text evidence="7">The sequence shown here is derived from an EMBL/GenBank/DDBJ whole genome shotgun (WGS) entry which is preliminary data.</text>
</comment>
<protein>
    <submittedName>
        <fullName evidence="7">Tyrosine-protein kinase Mer</fullName>
    </submittedName>
</protein>
<keyword evidence="4" id="KW-0812">Transmembrane</keyword>
<dbReference type="GO" id="GO:0005524">
    <property type="term" value="F:ATP binding"/>
    <property type="evidence" value="ECO:0007669"/>
    <property type="project" value="UniProtKB-UniRule"/>
</dbReference>
<dbReference type="SUPFAM" id="SSF49265">
    <property type="entry name" value="Fibronectin type III"/>
    <property type="match status" value="1"/>
</dbReference>
<feature type="transmembrane region" description="Helical" evidence="4">
    <location>
        <begin position="178"/>
        <end position="205"/>
    </location>
</feature>
<dbReference type="PROSITE" id="PS50853">
    <property type="entry name" value="FN3"/>
    <property type="match status" value="1"/>
</dbReference>
<dbReference type="PROSITE" id="PS00107">
    <property type="entry name" value="PROTEIN_KINASE_ATP"/>
    <property type="match status" value="1"/>
</dbReference>
<dbReference type="EMBL" id="CASHTH010004139">
    <property type="protein sequence ID" value="CAI8054070.1"/>
    <property type="molecule type" value="Genomic_DNA"/>
</dbReference>
<accession>A0AA35XJJ2</accession>
<dbReference type="InterPro" id="IPR000719">
    <property type="entry name" value="Prot_kinase_dom"/>
</dbReference>
<keyword evidence="7" id="KW-0808">Transferase</keyword>
<comment type="subcellular location">
    <subcellularLocation>
        <location evidence="1">Membrane</location>
        <topology evidence="1">Single-pass membrane protein</topology>
    </subcellularLocation>
</comment>
<dbReference type="Gene3D" id="2.60.40.10">
    <property type="entry name" value="Immunoglobulins"/>
    <property type="match status" value="1"/>
</dbReference>
<keyword evidence="8" id="KW-1185">Reference proteome</keyword>
<dbReference type="InterPro" id="IPR050122">
    <property type="entry name" value="RTK"/>
</dbReference>
<dbReference type="InterPro" id="IPR003961">
    <property type="entry name" value="FN3_dom"/>
</dbReference>
<dbReference type="GO" id="GO:0043235">
    <property type="term" value="C:receptor complex"/>
    <property type="evidence" value="ECO:0007669"/>
    <property type="project" value="TreeGrafter"/>
</dbReference>
<dbReference type="InterPro" id="IPR011009">
    <property type="entry name" value="Kinase-like_dom_sf"/>
</dbReference>
<evidence type="ECO:0000256" key="4">
    <source>
        <dbReference type="SAM" id="Phobius"/>
    </source>
</evidence>
<dbReference type="Pfam" id="PF07714">
    <property type="entry name" value="PK_Tyr_Ser-Thr"/>
    <property type="match status" value="2"/>
</dbReference>
<name>A0AA35XJJ2_GEOBA</name>
<dbReference type="SUPFAM" id="SSF56112">
    <property type="entry name" value="Protein kinase-like (PK-like)"/>
    <property type="match status" value="1"/>
</dbReference>
<dbReference type="PANTHER" id="PTHR24416">
    <property type="entry name" value="TYROSINE-PROTEIN KINASE RECEPTOR"/>
    <property type="match status" value="1"/>
</dbReference>
<dbReference type="GO" id="GO:0005886">
    <property type="term" value="C:plasma membrane"/>
    <property type="evidence" value="ECO:0007669"/>
    <property type="project" value="TreeGrafter"/>
</dbReference>
<keyword evidence="2" id="KW-0325">Glycoprotein</keyword>
<dbReference type="GO" id="GO:0007169">
    <property type="term" value="P:cell surface receptor protein tyrosine kinase signaling pathway"/>
    <property type="evidence" value="ECO:0007669"/>
    <property type="project" value="TreeGrafter"/>
</dbReference>
<dbReference type="InterPro" id="IPR013783">
    <property type="entry name" value="Ig-like_fold"/>
</dbReference>
<dbReference type="InterPro" id="IPR036116">
    <property type="entry name" value="FN3_sf"/>
</dbReference>
<dbReference type="PANTHER" id="PTHR24416:SF564">
    <property type="entry name" value="MACROPHAGE-STIMULATING PROTEIN RECEPTOR"/>
    <property type="match status" value="1"/>
</dbReference>
<evidence type="ECO:0000313" key="7">
    <source>
        <dbReference type="EMBL" id="CAI8054070.1"/>
    </source>
</evidence>
<dbReference type="CDD" id="cd00063">
    <property type="entry name" value="FN3"/>
    <property type="match status" value="2"/>
</dbReference>
<evidence type="ECO:0000256" key="1">
    <source>
        <dbReference type="ARBA" id="ARBA00004167"/>
    </source>
</evidence>
<keyword evidence="3" id="KW-0067">ATP-binding</keyword>
<sequence length="626" mass="69975">MGSSLDYEVSYGPKNSSRLSSADTGLVKYFSVRVKLGAEFTFTVRAFTRAGPGEPTTVAVSTLTKPPVVEDVVVVSLNEYSANVSWRALDVPFLPVSYTVVYSPVSQPPMEENNESAVVFPPPATSGVITGLVALTTYQIQVFATVTVHGVERVGEKSNLVYFVNEYSPSSQANPPSLSIVVILLTVVVVFCGIAVLAILVMLLYRKKKKQRVSYYVTPTYEEQHYVLNKGRQSDLLTHLWEQLDNKSMIYSTHQLRLSTALGHGVTGQVYKAYIKASELVAVKTANALFLTSDFETLAKEVSTVLSFKHVNVLSLIGVCIDGETPLLIMPFMSNGSVLDYVRNHRNKLLIDQFEEKTQMACKTHLRISLQVAKGMEYISNHGFLHCNLRARNCMIDAEGVVKVADYGLTQSTNYYHQRKAGVKQEPIRWMTPETIENRIYAEATNVSTNYCHQRKDGVEQEKKLPIRWMAPETIENHLYTEATDVWSYGVTMWEIFTSGRVPYAEIHAMGGLLCQLKGGYRLERPENKACNDDIYDIMLSCWEKEATERPKFSDLVDTVNDQMERDSGHLELSLAPTGQIASPPPSPRAEVELKELHVLGPHMHDVTGAVGEHNSLLKTYTKYCQ</sequence>
<reference evidence="7" key="1">
    <citation type="submission" date="2023-03" db="EMBL/GenBank/DDBJ databases">
        <authorList>
            <person name="Steffen K."/>
            <person name="Cardenas P."/>
        </authorList>
    </citation>
    <scope>NUCLEOTIDE SEQUENCE</scope>
</reference>
<dbReference type="GO" id="GO:0004714">
    <property type="term" value="F:transmembrane receptor protein tyrosine kinase activity"/>
    <property type="evidence" value="ECO:0007669"/>
    <property type="project" value="TreeGrafter"/>
</dbReference>
<dbReference type="FunFam" id="1.10.510.10:FF:001927">
    <property type="entry name" value="Receptor protein-tyrosine kinase"/>
    <property type="match status" value="1"/>
</dbReference>
<dbReference type="CDD" id="cd00192">
    <property type="entry name" value="PTKc"/>
    <property type="match status" value="1"/>
</dbReference>
<evidence type="ECO:0000259" key="5">
    <source>
        <dbReference type="PROSITE" id="PS50011"/>
    </source>
</evidence>
<dbReference type="Proteomes" id="UP001174909">
    <property type="component" value="Unassembled WGS sequence"/>
</dbReference>
<feature type="domain" description="Protein kinase" evidence="5">
    <location>
        <begin position="256"/>
        <end position="573"/>
    </location>
</feature>
<keyword evidence="4" id="KW-0472">Membrane</keyword>
<feature type="binding site" evidence="3">
    <location>
        <position position="284"/>
    </location>
    <ligand>
        <name>ATP</name>
        <dbReference type="ChEBI" id="CHEBI:30616"/>
    </ligand>
</feature>
<keyword evidence="3" id="KW-0547">Nucleotide-binding</keyword>
<dbReference type="PROSITE" id="PS50011">
    <property type="entry name" value="PROTEIN_KINASE_DOM"/>
    <property type="match status" value="1"/>
</dbReference>
<dbReference type="Pfam" id="PF00041">
    <property type="entry name" value="fn3"/>
    <property type="match status" value="1"/>
</dbReference>
<keyword evidence="7" id="KW-0418">Kinase</keyword>